<dbReference type="EMBL" id="JAGTJS010000005">
    <property type="protein sequence ID" value="KAH7268419.1"/>
    <property type="molecule type" value="Genomic_DNA"/>
</dbReference>
<sequence length="635" mass="71439">MAMLCHDQHYLFLREVATKTQVATNIRSSPSIPVECPTNAFVQSKTYMDEYGNERDKKRALLLDVVIGGQERASQSSLLQMPAEILAEIIDLLGDSKSALANLALVNSDCRQLARTSQFAEVTFDYSARSKGLFAHLVKEAGTPVTKPSISACVRRATFAAHPSRDFDDVLWAVDSPTFSEEGIQTYIGLRNALAHGISAMPNLEALIWIYPLALDTAFFQLITHSKARHVKLSKTVVNGPPGSLEPPLVPLTWPIRSLDLELARSEFFETLFRPCSPTLESLRWSYDGSIGWGESHCMSFSNDPVSFPRLRELHLEYVQLENVEFSSVFSPLLRSIQLSGEITIEDAAEDLRHRHFPHLEAFAIPRLPSESQLCELIVDFIVRHQHVKKLYIHEAEWANGRQAHLDRHIIPALAGHSFSHLRSLSLAWGGGTDLDDDDDIPHNLRIPKRALLALENLTSLEQLSLSVGIGPRQEAQWAVKHPKLLASLGKLQKLKRLALSRDTYPVALPEGERECDAYYEAYAVSDAEIRDAQLRPELDIEEDLEVAALDDTDSFDEEIRQWTRAHRNRMLSHAEKYAAVLPELEWMFCGRWPMALERDPANPAAPRKAVPLTQRMDDCITFLRKTFGCDISQA</sequence>
<dbReference type="SUPFAM" id="SSF52047">
    <property type="entry name" value="RNI-like"/>
    <property type="match status" value="1"/>
</dbReference>
<reference evidence="1" key="1">
    <citation type="journal article" date="2021" name="Nat. Commun.">
        <title>Genetic determinants of endophytism in the Arabidopsis root mycobiome.</title>
        <authorList>
            <person name="Mesny F."/>
            <person name="Miyauchi S."/>
            <person name="Thiergart T."/>
            <person name="Pickel B."/>
            <person name="Atanasova L."/>
            <person name="Karlsson M."/>
            <person name="Huettel B."/>
            <person name="Barry K.W."/>
            <person name="Haridas S."/>
            <person name="Chen C."/>
            <person name="Bauer D."/>
            <person name="Andreopoulos W."/>
            <person name="Pangilinan J."/>
            <person name="LaButti K."/>
            <person name="Riley R."/>
            <person name="Lipzen A."/>
            <person name="Clum A."/>
            <person name="Drula E."/>
            <person name="Henrissat B."/>
            <person name="Kohler A."/>
            <person name="Grigoriev I.V."/>
            <person name="Martin F.M."/>
            <person name="Hacquard S."/>
        </authorList>
    </citation>
    <scope>NUCLEOTIDE SEQUENCE</scope>
    <source>
        <strain evidence="1">FSSC 5 MPI-SDFR-AT-0091</strain>
    </source>
</reference>
<gene>
    <name evidence="1" type="ORF">B0J15DRAFT_578561</name>
</gene>
<dbReference type="Proteomes" id="UP000736672">
    <property type="component" value="Unassembled WGS sequence"/>
</dbReference>
<dbReference type="OrthoDB" id="3257981at2759"/>
<protein>
    <recommendedName>
        <fullName evidence="3">F-box domain-containing protein</fullName>
    </recommendedName>
</protein>
<keyword evidence="2" id="KW-1185">Reference proteome</keyword>
<name>A0A9P9R7F2_FUSSL</name>
<organism evidence="1 2">
    <name type="scientific">Fusarium solani</name>
    <name type="common">Filamentous fungus</name>
    <dbReference type="NCBI Taxonomy" id="169388"/>
    <lineage>
        <taxon>Eukaryota</taxon>
        <taxon>Fungi</taxon>
        <taxon>Dikarya</taxon>
        <taxon>Ascomycota</taxon>
        <taxon>Pezizomycotina</taxon>
        <taxon>Sordariomycetes</taxon>
        <taxon>Hypocreomycetidae</taxon>
        <taxon>Hypocreales</taxon>
        <taxon>Nectriaceae</taxon>
        <taxon>Fusarium</taxon>
        <taxon>Fusarium solani species complex</taxon>
    </lineage>
</organism>
<dbReference type="InterPro" id="IPR032675">
    <property type="entry name" value="LRR_dom_sf"/>
</dbReference>
<dbReference type="Gene3D" id="3.80.10.10">
    <property type="entry name" value="Ribonuclease Inhibitor"/>
    <property type="match status" value="1"/>
</dbReference>
<evidence type="ECO:0000313" key="2">
    <source>
        <dbReference type="Proteomes" id="UP000736672"/>
    </source>
</evidence>
<proteinExistence type="predicted"/>
<comment type="caution">
    <text evidence="1">The sequence shown here is derived from an EMBL/GenBank/DDBJ whole genome shotgun (WGS) entry which is preliminary data.</text>
</comment>
<evidence type="ECO:0000313" key="1">
    <source>
        <dbReference type="EMBL" id="KAH7268419.1"/>
    </source>
</evidence>
<accession>A0A9P9R7F2</accession>
<dbReference type="AlphaFoldDB" id="A0A9P9R7F2"/>
<evidence type="ECO:0008006" key="3">
    <source>
        <dbReference type="Google" id="ProtNLM"/>
    </source>
</evidence>